<reference evidence="3 4" key="1">
    <citation type="submission" date="2020-07" db="EMBL/GenBank/DDBJ databases">
        <title>Taxonomic revisions and descriptions of new bacterial species based on genomic comparisons in the high-G+C-content subgroup of the family Alcaligenaceae.</title>
        <authorList>
            <person name="Szabo A."/>
            <person name="Felfoldi T."/>
        </authorList>
    </citation>
    <scope>NUCLEOTIDE SEQUENCE [LARGE SCALE GENOMIC DNA]</scope>
    <source>
        <strain evidence="3 4">LMG 24012</strain>
    </source>
</reference>
<sequence length="324" mass="34325">MQRPFTLVKRGLIILLAGCSVAAASPYPSKPINLVVPVAPGGGTDFTARLLADEMSKQLGQPVIVENRPGGAGNVGVNHVAHAAPDGYTLVMPITSFPINATLYKHLPFDTKKDLAPIALAATLPLVLVVNPKVPAQSIQELIALAKKKPATINFANSGVGTTAHLAGELFKKSAGVDIVSVAYKGGGPAVSDLLGGHVEMYFSTPSAVIPHIEAGKLRALAVTSKNRLAELPNVPTLVESGYPDLHITAWFGIFAPAGTPAAIIDRLNEVSNKVLQQQNVREQMAKHSFNAEGNMSPREFGRFLNTEIDRWGGVIRDLKLSVE</sequence>
<dbReference type="InterPro" id="IPR005064">
    <property type="entry name" value="BUG"/>
</dbReference>
<comment type="caution">
    <text evidence="3">The sequence shown here is derived from an EMBL/GenBank/DDBJ whole genome shotgun (WGS) entry which is preliminary data.</text>
</comment>
<evidence type="ECO:0000256" key="2">
    <source>
        <dbReference type="SAM" id="SignalP"/>
    </source>
</evidence>
<dbReference type="InterPro" id="IPR042100">
    <property type="entry name" value="Bug_dom1"/>
</dbReference>
<comment type="similarity">
    <text evidence="1">Belongs to the UPF0065 (bug) family.</text>
</comment>
<proteinExistence type="inferred from homology"/>
<gene>
    <name evidence="3" type="ORF">H0A72_18980</name>
</gene>
<evidence type="ECO:0000313" key="4">
    <source>
        <dbReference type="Proteomes" id="UP000559809"/>
    </source>
</evidence>
<organism evidence="3 4">
    <name type="scientific">Parapusillimonas granuli</name>
    <dbReference type="NCBI Taxonomy" id="380911"/>
    <lineage>
        <taxon>Bacteria</taxon>
        <taxon>Pseudomonadati</taxon>
        <taxon>Pseudomonadota</taxon>
        <taxon>Betaproteobacteria</taxon>
        <taxon>Burkholderiales</taxon>
        <taxon>Alcaligenaceae</taxon>
        <taxon>Parapusillimonas</taxon>
    </lineage>
</organism>
<dbReference type="EMBL" id="JACCEM010000011">
    <property type="protein sequence ID" value="NYT51400.1"/>
    <property type="molecule type" value="Genomic_DNA"/>
</dbReference>
<keyword evidence="2" id="KW-0732">Signal</keyword>
<keyword evidence="4" id="KW-1185">Reference proteome</keyword>
<accession>A0A853G8X9</accession>
<feature type="signal peptide" evidence="2">
    <location>
        <begin position="1"/>
        <end position="24"/>
    </location>
</feature>
<dbReference type="RefSeq" id="WP_180158072.1">
    <property type="nucleotide sequence ID" value="NZ_JACCEM010000011.1"/>
</dbReference>
<dbReference type="Gene3D" id="3.40.190.150">
    <property type="entry name" value="Bordetella uptake gene, domain 1"/>
    <property type="match status" value="1"/>
</dbReference>
<feature type="chain" id="PRO_5032862506" evidence="2">
    <location>
        <begin position="25"/>
        <end position="324"/>
    </location>
</feature>
<dbReference type="AlphaFoldDB" id="A0A853G8X9"/>
<dbReference type="Proteomes" id="UP000559809">
    <property type="component" value="Unassembled WGS sequence"/>
</dbReference>
<dbReference type="PANTHER" id="PTHR42928:SF5">
    <property type="entry name" value="BLR1237 PROTEIN"/>
    <property type="match status" value="1"/>
</dbReference>
<evidence type="ECO:0000256" key="1">
    <source>
        <dbReference type="ARBA" id="ARBA00006987"/>
    </source>
</evidence>
<dbReference type="PANTHER" id="PTHR42928">
    <property type="entry name" value="TRICARBOXYLATE-BINDING PROTEIN"/>
    <property type="match status" value="1"/>
</dbReference>
<name>A0A853G8X9_9BURK</name>
<dbReference type="SUPFAM" id="SSF53850">
    <property type="entry name" value="Periplasmic binding protein-like II"/>
    <property type="match status" value="1"/>
</dbReference>
<dbReference type="PIRSF" id="PIRSF017082">
    <property type="entry name" value="YflP"/>
    <property type="match status" value="1"/>
</dbReference>
<protein>
    <submittedName>
        <fullName evidence="3">Tripartite tricarboxylate transporter substrate binding protein</fullName>
    </submittedName>
</protein>
<dbReference type="Pfam" id="PF03401">
    <property type="entry name" value="TctC"/>
    <property type="match status" value="1"/>
</dbReference>
<evidence type="ECO:0000313" key="3">
    <source>
        <dbReference type="EMBL" id="NYT51400.1"/>
    </source>
</evidence>
<dbReference type="Gene3D" id="3.40.190.10">
    <property type="entry name" value="Periplasmic binding protein-like II"/>
    <property type="match status" value="1"/>
</dbReference>
<dbReference type="CDD" id="cd13578">
    <property type="entry name" value="PBP2_Bug27"/>
    <property type="match status" value="1"/>
</dbReference>